<dbReference type="EMBL" id="JBHTHU010000018">
    <property type="protein sequence ID" value="MFD0751203.1"/>
    <property type="molecule type" value="Genomic_DNA"/>
</dbReference>
<gene>
    <name evidence="2" type="ORF">ACFQZS_13715</name>
</gene>
<keyword evidence="3" id="KW-1185">Reference proteome</keyword>
<reference evidence="3" key="1">
    <citation type="journal article" date="2019" name="Int. J. Syst. Evol. Microbiol.">
        <title>The Global Catalogue of Microorganisms (GCM) 10K type strain sequencing project: providing services to taxonomists for standard genome sequencing and annotation.</title>
        <authorList>
            <consortium name="The Broad Institute Genomics Platform"/>
            <consortium name="The Broad Institute Genome Sequencing Center for Infectious Disease"/>
            <person name="Wu L."/>
            <person name="Ma J."/>
        </authorList>
    </citation>
    <scope>NUCLEOTIDE SEQUENCE [LARGE SCALE GENOMIC DNA]</scope>
    <source>
        <strain evidence="3">CCUG 63418</strain>
    </source>
</reference>
<feature type="signal peptide" evidence="1">
    <location>
        <begin position="1"/>
        <end position="19"/>
    </location>
</feature>
<name>A0ABW2Z149_9SPHI</name>
<evidence type="ECO:0000256" key="1">
    <source>
        <dbReference type="SAM" id="SignalP"/>
    </source>
</evidence>
<keyword evidence="1" id="KW-0732">Signal</keyword>
<evidence type="ECO:0000313" key="2">
    <source>
        <dbReference type="EMBL" id="MFD0751203.1"/>
    </source>
</evidence>
<evidence type="ECO:0000313" key="3">
    <source>
        <dbReference type="Proteomes" id="UP001596958"/>
    </source>
</evidence>
<dbReference type="Proteomes" id="UP001596958">
    <property type="component" value="Unassembled WGS sequence"/>
</dbReference>
<accession>A0ABW2Z149</accession>
<dbReference type="RefSeq" id="WP_377101152.1">
    <property type="nucleotide sequence ID" value="NZ_JBHTHU010000018.1"/>
</dbReference>
<organism evidence="2 3">
    <name type="scientific">Mucilaginibacter calamicampi</name>
    <dbReference type="NCBI Taxonomy" id="1302352"/>
    <lineage>
        <taxon>Bacteria</taxon>
        <taxon>Pseudomonadati</taxon>
        <taxon>Bacteroidota</taxon>
        <taxon>Sphingobacteriia</taxon>
        <taxon>Sphingobacteriales</taxon>
        <taxon>Sphingobacteriaceae</taxon>
        <taxon>Mucilaginibacter</taxon>
    </lineage>
</organism>
<comment type="caution">
    <text evidence="2">The sequence shown here is derived from an EMBL/GenBank/DDBJ whole genome shotgun (WGS) entry which is preliminary data.</text>
</comment>
<sequence length="229" mass="26461">MKYLFIIAFAFVFNLPAFCQRSVKEKEFINQVIADHNITYQDAVSNAGESMLRDVLKRSKSFFVYKFKEDSVIYVDSMGTKTRMLRSIAQPIILSEMSKGRFTRSRLMPIVDDSLMLSDSEIAYTLEQFEKTNNSKWSKALIEGAKQITKDTINSVFKDPRIDGWAYMYKKGINKFYSFSTPVFIRNDIYCIFYSDNSCGDLCGSGKLAIYKNENGKWTYWGTISSWIS</sequence>
<feature type="chain" id="PRO_5045654267" evidence="1">
    <location>
        <begin position="20"/>
        <end position="229"/>
    </location>
</feature>
<proteinExistence type="predicted"/>
<protein>
    <submittedName>
        <fullName evidence="2">Uncharacterized protein</fullName>
    </submittedName>
</protein>